<dbReference type="InterPro" id="IPR027417">
    <property type="entry name" value="P-loop_NTPase"/>
</dbReference>
<sequence>MQILLIDYQFKILLIGNSGAGKSCVLMRFTDNLFVNSFYNTIGVDYKAKTIQYEKKKIKLQIWDTAGQERFKTITSSYYKGAHGIAIIYDISDRNSFENVREWMNQIESFAREDVKKILVGNKSDLNDKRVIQFDEGLNLGQKQQVQSYKIKSCCQK</sequence>
<dbReference type="STRING" id="857967.G0QZA8"/>
<evidence type="ECO:0000256" key="2">
    <source>
        <dbReference type="ARBA" id="ARBA00022741"/>
    </source>
</evidence>
<dbReference type="PROSITE" id="PS51419">
    <property type="entry name" value="RAB"/>
    <property type="match status" value="1"/>
</dbReference>
<evidence type="ECO:0000313" key="6">
    <source>
        <dbReference type="Proteomes" id="UP000008983"/>
    </source>
</evidence>
<dbReference type="InterPro" id="IPR050305">
    <property type="entry name" value="Small_GTPase_Rab"/>
</dbReference>
<dbReference type="Pfam" id="PF00071">
    <property type="entry name" value="Ras"/>
    <property type="match status" value="1"/>
</dbReference>
<dbReference type="FunFam" id="3.40.50.300:FF:001447">
    <property type="entry name" value="Ras-related protein Rab-1B"/>
    <property type="match status" value="1"/>
</dbReference>
<dbReference type="Gene3D" id="3.40.50.300">
    <property type="entry name" value="P-loop containing nucleotide triphosphate hydrolases"/>
    <property type="match status" value="1"/>
</dbReference>
<dbReference type="InterPro" id="IPR005225">
    <property type="entry name" value="Small_GTP-bd"/>
</dbReference>
<evidence type="ECO:0000313" key="5">
    <source>
        <dbReference type="EMBL" id="EGR29448.1"/>
    </source>
</evidence>
<name>G0QZA8_ICHMU</name>
<proteinExistence type="inferred from homology"/>
<dbReference type="OrthoDB" id="9989112at2759"/>
<reference evidence="5 6" key="1">
    <citation type="submission" date="2011-07" db="EMBL/GenBank/DDBJ databases">
        <authorList>
            <person name="Coyne R."/>
            <person name="Brami D."/>
            <person name="Johnson J."/>
            <person name="Hostetler J."/>
            <person name="Hannick L."/>
            <person name="Clark T."/>
            <person name="Cassidy-Hanley D."/>
            <person name="Inman J."/>
        </authorList>
    </citation>
    <scope>NUCLEOTIDE SEQUENCE [LARGE SCALE GENOMIC DNA]</scope>
    <source>
        <strain evidence="5 6">G5</strain>
    </source>
</reference>
<dbReference type="InterPro" id="IPR001806">
    <property type="entry name" value="Small_GTPase"/>
</dbReference>
<evidence type="ECO:0000256" key="4">
    <source>
        <dbReference type="ARBA" id="ARBA00023288"/>
    </source>
</evidence>
<dbReference type="PANTHER" id="PTHR47980">
    <property type="entry name" value="LD44762P"/>
    <property type="match status" value="1"/>
</dbReference>
<gene>
    <name evidence="5" type="ORF">IMG5_155550</name>
</gene>
<dbReference type="OMA" id="RENRICF"/>
<dbReference type="GO" id="GO:0005525">
    <property type="term" value="F:GTP binding"/>
    <property type="evidence" value="ECO:0007669"/>
    <property type="project" value="UniProtKB-KW"/>
</dbReference>
<dbReference type="SMART" id="SM00173">
    <property type="entry name" value="RAS"/>
    <property type="match status" value="1"/>
</dbReference>
<dbReference type="GO" id="GO:0003924">
    <property type="term" value="F:GTPase activity"/>
    <property type="evidence" value="ECO:0007669"/>
    <property type="project" value="InterPro"/>
</dbReference>
<dbReference type="SMART" id="SM00175">
    <property type="entry name" value="RAB"/>
    <property type="match status" value="1"/>
</dbReference>
<evidence type="ECO:0000256" key="3">
    <source>
        <dbReference type="ARBA" id="ARBA00023134"/>
    </source>
</evidence>
<dbReference type="RefSeq" id="XP_004030684.1">
    <property type="nucleotide sequence ID" value="XM_004030636.1"/>
</dbReference>
<dbReference type="PROSITE" id="PS51420">
    <property type="entry name" value="RHO"/>
    <property type="match status" value="1"/>
</dbReference>
<keyword evidence="2" id="KW-0547">Nucleotide-binding</keyword>
<organism evidence="5 6">
    <name type="scientific">Ichthyophthirius multifiliis</name>
    <name type="common">White spot disease agent</name>
    <name type="synonym">Ich</name>
    <dbReference type="NCBI Taxonomy" id="5932"/>
    <lineage>
        <taxon>Eukaryota</taxon>
        <taxon>Sar</taxon>
        <taxon>Alveolata</taxon>
        <taxon>Ciliophora</taxon>
        <taxon>Intramacronucleata</taxon>
        <taxon>Oligohymenophorea</taxon>
        <taxon>Hymenostomatida</taxon>
        <taxon>Ophryoglenina</taxon>
        <taxon>Ichthyophthirius</taxon>
    </lineage>
</organism>
<dbReference type="GeneID" id="14905550"/>
<dbReference type="Proteomes" id="UP000008983">
    <property type="component" value="Unassembled WGS sequence"/>
</dbReference>
<dbReference type="InParanoid" id="G0QZA8"/>
<dbReference type="PRINTS" id="PR00449">
    <property type="entry name" value="RASTRNSFRMNG"/>
</dbReference>
<dbReference type="PROSITE" id="PS51421">
    <property type="entry name" value="RAS"/>
    <property type="match status" value="1"/>
</dbReference>
<dbReference type="SMART" id="SM00174">
    <property type="entry name" value="RHO"/>
    <property type="match status" value="1"/>
</dbReference>
<keyword evidence="4" id="KW-0449">Lipoprotein</keyword>
<dbReference type="NCBIfam" id="TIGR00231">
    <property type="entry name" value="small_GTP"/>
    <property type="match status" value="1"/>
</dbReference>
<dbReference type="SUPFAM" id="SSF52540">
    <property type="entry name" value="P-loop containing nucleoside triphosphate hydrolases"/>
    <property type="match status" value="1"/>
</dbReference>
<evidence type="ECO:0000256" key="1">
    <source>
        <dbReference type="ARBA" id="ARBA00006270"/>
    </source>
</evidence>
<dbReference type="AlphaFoldDB" id="G0QZA8"/>
<protein>
    <submittedName>
        <fullName evidence="5">Ras-related protein ric1, putative</fullName>
    </submittedName>
</protein>
<accession>G0QZA8</accession>
<comment type="similarity">
    <text evidence="1">Belongs to the small GTPase superfamily. Rab family.</text>
</comment>
<keyword evidence="6" id="KW-1185">Reference proteome</keyword>
<keyword evidence="3" id="KW-0342">GTP-binding</keyword>
<dbReference type="eggNOG" id="KOG0084">
    <property type="taxonomic scope" value="Eukaryota"/>
</dbReference>
<dbReference type="EMBL" id="GL984143">
    <property type="protein sequence ID" value="EGR29448.1"/>
    <property type="molecule type" value="Genomic_DNA"/>
</dbReference>